<dbReference type="PANTHER" id="PTHR34512:SF30">
    <property type="entry name" value="OUTER MEMBRANE PROTEIN ASSEMBLY FACTOR BAMB"/>
    <property type="match status" value="1"/>
</dbReference>
<dbReference type="SMART" id="SM00564">
    <property type="entry name" value="PQQ"/>
    <property type="match status" value="5"/>
</dbReference>
<dbReference type="Gene3D" id="2.40.10.480">
    <property type="match status" value="1"/>
</dbReference>
<organism evidence="2 3">
    <name type="scientific">Kineosporia mesophila</name>
    <dbReference type="NCBI Taxonomy" id="566012"/>
    <lineage>
        <taxon>Bacteria</taxon>
        <taxon>Bacillati</taxon>
        <taxon>Actinomycetota</taxon>
        <taxon>Actinomycetes</taxon>
        <taxon>Kineosporiales</taxon>
        <taxon>Kineosporiaceae</taxon>
        <taxon>Kineosporia</taxon>
    </lineage>
</organism>
<dbReference type="InterPro" id="IPR015943">
    <property type="entry name" value="WD40/YVTN_repeat-like_dom_sf"/>
</dbReference>
<protein>
    <recommendedName>
        <fullName evidence="1">Pyrrolo-quinoline quinone repeat domain-containing protein</fullName>
    </recommendedName>
</protein>
<dbReference type="SUPFAM" id="SSF50998">
    <property type="entry name" value="Quinoprotein alcohol dehydrogenase-like"/>
    <property type="match status" value="1"/>
</dbReference>
<proteinExistence type="predicted"/>
<evidence type="ECO:0000259" key="1">
    <source>
        <dbReference type="Pfam" id="PF13360"/>
    </source>
</evidence>
<reference evidence="3" key="1">
    <citation type="journal article" date="2019" name="Int. J. Syst. Evol. Microbiol.">
        <title>The Global Catalogue of Microorganisms (GCM) 10K type strain sequencing project: providing services to taxonomists for standard genome sequencing and annotation.</title>
        <authorList>
            <consortium name="The Broad Institute Genomics Platform"/>
            <consortium name="The Broad Institute Genome Sequencing Center for Infectious Disease"/>
            <person name="Wu L."/>
            <person name="Ma J."/>
        </authorList>
    </citation>
    <scope>NUCLEOTIDE SEQUENCE [LARGE SCALE GENOMIC DNA]</scope>
    <source>
        <strain evidence="3">JCM 16902</strain>
    </source>
</reference>
<dbReference type="InterPro" id="IPR011047">
    <property type="entry name" value="Quinoprotein_ADH-like_sf"/>
</dbReference>
<dbReference type="PANTHER" id="PTHR34512">
    <property type="entry name" value="CELL SURFACE PROTEIN"/>
    <property type="match status" value="1"/>
</dbReference>
<name>A0ABP7AMS7_9ACTN</name>
<dbReference type="Proteomes" id="UP001501074">
    <property type="component" value="Unassembled WGS sequence"/>
</dbReference>
<dbReference type="EMBL" id="BAAAZO010000012">
    <property type="protein sequence ID" value="GAA3635784.1"/>
    <property type="molecule type" value="Genomic_DNA"/>
</dbReference>
<dbReference type="InterPro" id="IPR018391">
    <property type="entry name" value="PQQ_b-propeller_rpt"/>
</dbReference>
<sequence>MLGVTLAGPAEVASAAQKPGDATNYQINATHTGLATGPALSNTMRRLWVKDFGASTSYPLIVGNRVFVAARPRAAEGVDPGPVRVWAFDRRTGRQLWKSSALGHGTATLAYGSGKLVVLHSNWSVDGEHASLRALSTTTGKASWKRKIAAPKYASIIHDASKPVTVHGGVAYLNFSYSGDNYVAVNVATGKIKWAKYATNDFSLGQAISGTRVFYGSDCNWAARTLNGKQVWRDDYQCSGGVWGTTSVLSGTRLWLHTGLRGSRVMDARNGKLLFDFDSTDVPAIVGTKAFLTPQEPHSSYDVSLRAVSSSTGAKLWSRDPSSDTYGEIIAPPVATSKVVYVTTSQGWVLGYSTTTSKLVWKGKAGGSIVPGTDHLANEGSAIGRGVLAVSATNRLAVFG</sequence>
<keyword evidence="3" id="KW-1185">Reference proteome</keyword>
<dbReference type="Pfam" id="PF13360">
    <property type="entry name" value="PQQ_2"/>
    <property type="match status" value="1"/>
</dbReference>
<accession>A0ABP7AMS7</accession>
<dbReference type="Gene3D" id="2.130.10.10">
    <property type="entry name" value="YVTN repeat-like/Quinoprotein amine dehydrogenase"/>
    <property type="match status" value="1"/>
</dbReference>
<gene>
    <name evidence="2" type="ORF">GCM10022223_62780</name>
</gene>
<evidence type="ECO:0000313" key="3">
    <source>
        <dbReference type="Proteomes" id="UP001501074"/>
    </source>
</evidence>
<evidence type="ECO:0000313" key="2">
    <source>
        <dbReference type="EMBL" id="GAA3635784.1"/>
    </source>
</evidence>
<dbReference type="InterPro" id="IPR002372">
    <property type="entry name" value="PQQ_rpt_dom"/>
</dbReference>
<feature type="domain" description="Pyrrolo-quinoline quinone repeat" evidence="1">
    <location>
        <begin position="46"/>
        <end position="232"/>
    </location>
</feature>
<comment type="caution">
    <text evidence="2">The sequence shown here is derived from an EMBL/GenBank/DDBJ whole genome shotgun (WGS) entry which is preliminary data.</text>
</comment>